<gene>
    <name evidence="2" type="ordered locus">LFE_2297</name>
</gene>
<sequence>MEEDEDDGFSGLRFGEMDEDKIDWSVDPPEDPDDEPSERTPRSIISALGYDPLSMDDDGEDDDFPMDEDNLGTDLPLEDEEDEL</sequence>
<evidence type="ECO:0000256" key="1">
    <source>
        <dbReference type="SAM" id="MobiDB-lite"/>
    </source>
</evidence>
<evidence type="ECO:0000313" key="2">
    <source>
        <dbReference type="EMBL" id="BAM07969.1"/>
    </source>
</evidence>
<accession>I0IRS0</accession>
<dbReference type="AlphaFoldDB" id="I0IRS0"/>
<reference evidence="3" key="2">
    <citation type="submission" date="2012-03" db="EMBL/GenBank/DDBJ databases">
        <title>The complete genome sequence of the pioneer microbe on fresh volcanic deposit, Leptospirillum ferrooxidans strain C2-3.</title>
        <authorList>
            <person name="Fujimura R."/>
            <person name="Sato Y."/>
            <person name="Nishizawa T."/>
            <person name="Nanba K."/>
            <person name="Oshima K."/>
            <person name="Hattori M."/>
            <person name="Kamijo T."/>
            <person name="Ohta H."/>
        </authorList>
    </citation>
    <scope>NUCLEOTIDE SEQUENCE [LARGE SCALE GENOMIC DNA]</scope>
    <source>
        <strain evidence="3">C2-3</strain>
    </source>
</reference>
<organism evidence="2 3">
    <name type="scientific">Leptospirillum ferrooxidans (strain C2-3)</name>
    <dbReference type="NCBI Taxonomy" id="1162668"/>
    <lineage>
        <taxon>Bacteria</taxon>
        <taxon>Pseudomonadati</taxon>
        <taxon>Nitrospirota</taxon>
        <taxon>Nitrospiria</taxon>
        <taxon>Nitrospirales</taxon>
        <taxon>Nitrospiraceae</taxon>
        <taxon>Leptospirillum</taxon>
    </lineage>
</organism>
<dbReference type="HOGENOM" id="CLU_2523482_0_0_0"/>
<dbReference type="PATRIC" id="fig|1162668.3.peg.2722"/>
<keyword evidence="3" id="KW-1185">Reference proteome</keyword>
<name>I0IRS0_LEPFC</name>
<proteinExistence type="predicted"/>
<feature type="region of interest" description="Disordered" evidence="1">
    <location>
        <begin position="1"/>
        <end position="84"/>
    </location>
</feature>
<evidence type="ECO:0000313" key="3">
    <source>
        <dbReference type="Proteomes" id="UP000007382"/>
    </source>
</evidence>
<dbReference type="KEGG" id="lfc:LFE_2297"/>
<protein>
    <submittedName>
        <fullName evidence="2">Uncharacterized protein</fullName>
    </submittedName>
</protein>
<dbReference type="EMBL" id="AP012342">
    <property type="protein sequence ID" value="BAM07969.1"/>
    <property type="molecule type" value="Genomic_DNA"/>
</dbReference>
<dbReference type="RefSeq" id="WP_014450452.1">
    <property type="nucleotide sequence ID" value="NC_017094.1"/>
</dbReference>
<reference evidence="2 3" key="1">
    <citation type="journal article" date="2012" name="J. Bacteriol.">
        <title>Complete Genome Sequence of Leptospirillum ferrooxidans Strain C2-3, Isolated from a Fresh Volcanic Ash Deposit on the Island of Miyake, Japan.</title>
        <authorList>
            <person name="Fujimura R."/>
            <person name="Sato Y."/>
            <person name="Nishizawa T."/>
            <person name="Oshima K."/>
            <person name="Kim S.-W."/>
            <person name="Hattori M."/>
            <person name="Kamijo T."/>
            <person name="Ohta H."/>
        </authorList>
    </citation>
    <scope>NUCLEOTIDE SEQUENCE [LARGE SCALE GENOMIC DNA]</scope>
    <source>
        <strain evidence="2 3">C2-3</strain>
    </source>
</reference>
<dbReference type="STRING" id="1162668.LFE_2297"/>
<dbReference type="Proteomes" id="UP000007382">
    <property type="component" value="Chromosome"/>
</dbReference>
<feature type="compositionally biased region" description="Acidic residues" evidence="1">
    <location>
        <begin position="54"/>
        <end position="84"/>
    </location>
</feature>